<reference evidence="1 2" key="1">
    <citation type="journal article" date="2022" name="Hortic Res">
        <title>A haplotype resolved chromosomal level avocado genome allows analysis of novel avocado genes.</title>
        <authorList>
            <person name="Nath O."/>
            <person name="Fletcher S.J."/>
            <person name="Hayward A."/>
            <person name="Shaw L.M."/>
            <person name="Masouleh A.K."/>
            <person name="Furtado A."/>
            <person name="Henry R.J."/>
            <person name="Mitter N."/>
        </authorList>
    </citation>
    <scope>NUCLEOTIDE SEQUENCE [LARGE SCALE GENOMIC DNA]</scope>
    <source>
        <strain evidence="2">cv. Hass</strain>
    </source>
</reference>
<dbReference type="EMBL" id="CM056810">
    <property type="protein sequence ID" value="KAJ8646253.1"/>
    <property type="molecule type" value="Genomic_DNA"/>
</dbReference>
<proteinExistence type="predicted"/>
<organism evidence="1 2">
    <name type="scientific">Persea americana</name>
    <name type="common">Avocado</name>
    <dbReference type="NCBI Taxonomy" id="3435"/>
    <lineage>
        <taxon>Eukaryota</taxon>
        <taxon>Viridiplantae</taxon>
        <taxon>Streptophyta</taxon>
        <taxon>Embryophyta</taxon>
        <taxon>Tracheophyta</taxon>
        <taxon>Spermatophyta</taxon>
        <taxon>Magnoliopsida</taxon>
        <taxon>Magnoliidae</taxon>
        <taxon>Laurales</taxon>
        <taxon>Lauraceae</taxon>
        <taxon>Persea</taxon>
    </lineage>
</organism>
<dbReference type="Proteomes" id="UP001234297">
    <property type="component" value="Chromosome 2"/>
</dbReference>
<keyword evidence="2" id="KW-1185">Reference proteome</keyword>
<evidence type="ECO:0000313" key="1">
    <source>
        <dbReference type="EMBL" id="KAJ8646253.1"/>
    </source>
</evidence>
<name>A0ACC2MKW0_PERAE</name>
<sequence>MLLSNPFSCFHSLAFSQTSSSSLELEQKKAPSSLQNVALQCIAESIVGIQQAATILSPNTAHDTLLLNERILDFPPKTFFCFSMFWDNLSVRIISYVQPDYL</sequence>
<comment type="caution">
    <text evidence="1">The sequence shown here is derived from an EMBL/GenBank/DDBJ whole genome shotgun (WGS) entry which is preliminary data.</text>
</comment>
<accession>A0ACC2MKW0</accession>
<evidence type="ECO:0000313" key="2">
    <source>
        <dbReference type="Proteomes" id="UP001234297"/>
    </source>
</evidence>
<protein>
    <submittedName>
        <fullName evidence="1">Uncharacterized protein</fullName>
    </submittedName>
</protein>
<gene>
    <name evidence="1" type="ORF">MRB53_008001</name>
</gene>